<feature type="domain" description="Ricin B lectin" evidence="7">
    <location>
        <begin position="376"/>
        <end position="448"/>
    </location>
</feature>
<feature type="chain" id="PRO_5046007456" evidence="6">
    <location>
        <begin position="29"/>
        <end position="552"/>
    </location>
</feature>
<keyword evidence="4 5" id="KW-0326">Glycosidase</keyword>
<dbReference type="Gene3D" id="2.115.10.20">
    <property type="entry name" value="Glycosyl hydrolase domain, family 43"/>
    <property type="match status" value="1"/>
</dbReference>
<dbReference type="InterPro" id="IPR050727">
    <property type="entry name" value="GH43_arabinanases"/>
</dbReference>
<dbReference type="RefSeq" id="WP_378963984.1">
    <property type="nucleotide sequence ID" value="NZ_JBHTBJ010000001.1"/>
</dbReference>
<name>A0ABW2HHB5_9ACTN</name>
<evidence type="ECO:0000256" key="6">
    <source>
        <dbReference type="SAM" id="SignalP"/>
    </source>
</evidence>
<comment type="pathway">
    <text evidence="1">Glycan metabolism; L-arabinan degradation.</text>
</comment>
<evidence type="ECO:0000256" key="4">
    <source>
        <dbReference type="ARBA" id="ARBA00023295"/>
    </source>
</evidence>
<comment type="similarity">
    <text evidence="2 5">Belongs to the glycosyl hydrolase 43 family.</text>
</comment>
<proteinExistence type="inferred from homology"/>
<keyword evidence="6" id="KW-0732">Signal</keyword>
<evidence type="ECO:0000256" key="1">
    <source>
        <dbReference type="ARBA" id="ARBA00004834"/>
    </source>
</evidence>
<dbReference type="Pfam" id="PF14200">
    <property type="entry name" value="RicinB_lectin_2"/>
    <property type="match status" value="1"/>
</dbReference>
<dbReference type="InterPro" id="IPR035992">
    <property type="entry name" value="Ricin_B-like_lectins"/>
</dbReference>
<dbReference type="InterPro" id="IPR023296">
    <property type="entry name" value="Glyco_hydro_beta-prop_sf"/>
</dbReference>
<evidence type="ECO:0000313" key="9">
    <source>
        <dbReference type="Proteomes" id="UP001596548"/>
    </source>
</evidence>
<reference evidence="9" key="1">
    <citation type="journal article" date="2019" name="Int. J. Syst. Evol. Microbiol.">
        <title>The Global Catalogue of Microorganisms (GCM) 10K type strain sequencing project: providing services to taxonomists for standard genome sequencing and annotation.</title>
        <authorList>
            <consortium name="The Broad Institute Genomics Platform"/>
            <consortium name="The Broad Institute Genome Sequencing Center for Infectious Disease"/>
            <person name="Wu L."/>
            <person name="Ma J."/>
        </authorList>
    </citation>
    <scope>NUCLEOTIDE SEQUENCE [LARGE SCALE GENOMIC DNA]</scope>
    <source>
        <strain evidence="9">XZYJT-10</strain>
    </source>
</reference>
<dbReference type="CDD" id="cd08998">
    <property type="entry name" value="GH43_Arb43a-like"/>
    <property type="match status" value="1"/>
</dbReference>
<evidence type="ECO:0000313" key="8">
    <source>
        <dbReference type="EMBL" id="MFC7272604.1"/>
    </source>
</evidence>
<keyword evidence="3 5" id="KW-0378">Hydrolase</keyword>
<dbReference type="SUPFAM" id="SSF50370">
    <property type="entry name" value="Ricin B-like lectins"/>
    <property type="match status" value="1"/>
</dbReference>
<dbReference type="InterPro" id="IPR006710">
    <property type="entry name" value="Glyco_hydro_43"/>
</dbReference>
<dbReference type="InterPro" id="IPR000772">
    <property type="entry name" value="Ricin_B_lectin"/>
</dbReference>
<feature type="signal peptide" evidence="6">
    <location>
        <begin position="1"/>
        <end position="28"/>
    </location>
</feature>
<gene>
    <name evidence="8" type="ORF">ACFQS1_01305</name>
</gene>
<dbReference type="PANTHER" id="PTHR43301">
    <property type="entry name" value="ARABINAN ENDO-1,5-ALPHA-L-ARABINOSIDASE"/>
    <property type="match status" value="1"/>
</dbReference>
<evidence type="ECO:0000256" key="3">
    <source>
        <dbReference type="ARBA" id="ARBA00022801"/>
    </source>
</evidence>
<dbReference type="Gene3D" id="2.80.10.50">
    <property type="match status" value="1"/>
</dbReference>
<organism evidence="8 9">
    <name type="scientific">Paractinoplanes rhizophilus</name>
    <dbReference type="NCBI Taxonomy" id="1416877"/>
    <lineage>
        <taxon>Bacteria</taxon>
        <taxon>Bacillati</taxon>
        <taxon>Actinomycetota</taxon>
        <taxon>Actinomycetes</taxon>
        <taxon>Micromonosporales</taxon>
        <taxon>Micromonosporaceae</taxon>
        <taxon>Paractinoplanes</taxon>
    </lineage>
</organism>
<dbReference type="Pfam" id="PF04616">
    <property type="entry name" value="Glyco_hydro_43"/>
    <property type="match status" value="1"/>
</dbReference>
<evidence type="ECO:0000256" key="2">
    <source>
        <dbReference type="ARBA" id="ARBA00009865"/>
    </source>
</evidence>
<sequence length="552" mass="59041">MRRAFCRAYAVLLLIVGSGAVMPGQAVAHGTKPAGRVAGDPVAHDPTVIRQGRYYYSFITGDIGTRTYLPMRRSADLVHWEFLGPVFSTPPAWVAGELGTTPGDFWAPDISYLHGEFRLYYAASSFGTNNSVIGLATNRTLDPASPDYGWVDRGMVLRSGAGDDFNAIDPEVIVDHGQPWLAFGSFWDGIKMRRLDPATGLAGDPELVSLASRGGASIEGASIVRHGKFFYLFASFDYCCRGVDSDYRVVVGRATRVNGPYVDRAGTPMLSGGGSEVLRGYNEFRGPGGGDVYGNFSVHHYYDLDDDGAPKLSVRPLRWTGGWPSLGDPLTGSRAVGHGPAYMTMVSRTDGRVVANPSCGYEGADIALAAGPGGPCAQWRLDERDPGYVSLGNRFSNKVAEVAAWVDADGARVAQWGWLHNDCQQFAIDPAGDGWAVIRSKLNGRVLQPAACTGDLVRTVAANGSACQQFRLQPVGEVLIADAGRTHAMAGWWRFEHAGDGYYRVVNTRSGRALPGGPWRIVTGGLVSPDGTATGGLVSQDGHEMPAYLATP</sequence>
<evidence type="ECO:0000256" key="5">
    <source>
        <dbReference type="RuleBase" id="RU361187"/>
    </source>
</evidence>
<dbReference type="Proteomes" id="UP001596548">
    <property type="component" value="Unassembled WGS sequence"/>
</dbReference>
<dbReference type="EMBL" id="JBHTBJ010000001">
    <property type="protein sequence ID" value="MFC7272604.1"/>
    <property type="molecule type" value="Genomic_DNA"/>
</dbReference>
<comment type="caution">
    <text evidence="8">The sequence shown here is derived from an EMBL/GenBank/DDBJ whole genome shotgun (WGS) entry which is preliminary data.</text>
</comment>
<accession>A0ABW2HHB5</accession>
<dbReference type="PANTHER" id="PTHR43301:SF3">
    <property type="entry name" value="ARABINAN ENDO-1,5-ALPHA-L-ARABINOSIDASE A-RELATED"/>
    <property type="match status" value="1"/>
</dbReference>
<keyword evidence="9" id="KW-1185">Reference proteome</keyword>
<evidence type="ECO:0000259" key="7">
    <source>
        <dbReference type="Pfam" id="PF14200"/>
    </source>
</evidence>
<protein>
    <submittedName>
        <fullName evidence="8">Family 43 glycosylhydrolase</fullName>
    </submittedName>
</protein>
<dbReference type="SUPFAM" id="SSF75005">
    <property type="entry name" value="Arabinanase/levansucrase/invertase"/>
    <property type="match status" value="1"/>
</dbReference>